<reference evidence="2" key="1">
    <citation type="journal article" date="2023" name="Mol. Phylogenet. Evol.">
        <title>Genome-scale phylogeny and comparative genomics of the fungal order Sordariales.</title>
        <authorList>
            <person name="Hensen N."/>
            <person name="Bonometti L."/>
            <person name="Westerberg I."/>
            <person name="Brannstrom I.O."/>
            <person name="Guillou S."/>
            <person name="Cros-Aarteil S."/>
            <person name="Calhoun S."/>
            <person name="Haridas S."/>
            <person name="Kuo A."/>
            <person name="Mondo S."/>
            <person name="Pangilinan J."/>
            <person name="Riley R."/>
            <person name="LaButti K."/>
            <person name="Andreopoulos B."/>
            <person name="Lipzen A."/>
            <person name="Chen C."/>
            <person name="Yan M."/>
            <person name="Daum C."/>
            <person name="Ng V."/>
            <person name="Clum A."/>
            <person name="Steindorff A."/>
            <person name="Ohm R.A."/>
            <person name="Martin F."/>
            <person name="Silar P."/>
            <person name="Natvig D.O."/>
            <person name="Lalanne C."/>
            <person name="Gautier V."/>
            <person name="Ament-Velasquez S.L."/>
            <person name="Kruys A."/>
            <person name="Hutchinson M.I."/>
            <person name="Powell A.J."/>
            <person name="Barry K."/>
            <person name="Miller A.N."/>
            <person name="Grigoriev I.V."/>
            <person name="Debuchy R."/>
            <person name="Gladieux P."/>
            <person name="Hiltunen Thoren M."/>
            <person name="Johannesson H."/>
        </authorList>
    </citation>
    <scope>NUCLEOTIDE SEQUENCE</scope>
    <source>
        <strain evidence="2">CBS 118394</strain>
    </source>
</reference>
<name>A0AAE0HWG2_9PEZI</name>
<proteinExistence type="predicted"/>
<dbReference type="GO" id="GO:0071013">
    <property type="term" value="C:catalytic step 2 spliceosome"/>
    <property type="evidence" value="ECO:0007669"/>
    <property type="project" value="TreeGrafter"/>
</dbReference>
<gene>
    <name evidence="2" type="ORF">B0H66DRAFT_567786</name>
</gene>
<keyword evidence="3" id="KW-1185">Reference proteome</keyword>
<protein>
    <recommendedName>
        <fullName evidence="1">PROCN domain-containing protein</fullName>
    </recommendedName>
</protein>
<dbReference type="EMBL" id="JAUEDM010000007">
    <property type="protein sequence ID" value="KAK3314124.1"/>
    <property type="molecule type" value="Genomic_DNA"/>
</dbReference>
<accession>A0AAE0HWG2</accession>
<evidence type="ECO:0000313" key="2">
    <source>
        <dbReference type="EMBL" id="KAK3314124.1"/>
    </source>
</evidence>
<organism evidence="2 3">
    <name type="scientific">Apodospora peruviana</name>
    <dbReference type="NCBI Taxonomy" id="516989"/>
    <lineage>
        <taxon>Eukaryota</taxon>
        <taxon>Fungi</taxon>
        <taxon>Dikarya</taxon>
        <taxon>Ascomycota</taxon>
        <taxon>Pezizomycotina</taxon>
        <taxon>Sordariomycetes</taxon>
        <taxon>Sordariomycetidae</taxon>
        <taxon>Sordariales</taxon>
        <taxon>Lasiosphaeriaceae</taxon>
        <taxon>Apodospora</taxon>
    </lineage>
</organism>
<dbReference type="Pfam" id="PF08083">
    <property type="entry name" value="PROCN"/>
    <property type="match status" value="1"/>
</dbReference>
<dbReference type="GO" id="GO:0097157">
    <property type="term" value="F:pre-mRNA intronic binding"/>
    <property type="evidence" value="ECO:0007669"/>
    <property type="project" value="TreeGrafter"/>
</dbReference>
<comment type="caution">
    <text evidence="2">The sequence shown here is derived from an EMBL/GenBank/DDBJ whole genome shotgun (WGS) entry which is preliminary data.</text>
</comment>
<dbReference type="GO" id="GO:0030623">
    <property type="term" value="F:U5 snRNA binding"/>
    <property type="evidence" value="ECO:0007669"/>
    <property type="project" value="TreeGrafter"/>
</dbReference>
<dbReference type="GO" id="GO:0030619">
    <property type="term" value="F:U1 snRNA binding"/>
    <property type="evidence" value="ECO:0007669"/>
    <property type="project" value="TreeGrafter"/>
</dbReference>
<reference evidence="2" key="2">
    <citation type="submission" date="2023-06" db="EMBL/GenBank/DDBJ databases">
        <authorList>
            <consortium name="Lawrence Berkeley National Laboratory"/>
            <person name="Haridas S."/>
            <person name="Hensen N."/>
            <person name="Bonometti L."/>
            <person name="Westerberg I."/>
            <person name="Brannstrom I.O."/>
            <person name="Guillou S."/>
            <person name="Cros-Aarteil S."/>
            <person name="Calhoun S."/>
            <person name="Kuo A."/>
            <person name="Mondo S."/>
            <person name="Pangilinan J."/>
            <person name="Riley R."/>
            <person name="Labutti K."/>
            <person name="Andreopoulos B."/>
            <person name="Lipzen A."/>
            <person name="Chen C."/>
            <person name="Yanf M."/>
            <person name="Daum C."/>
            <person name="Ng V."/>
            <person name="Clum A."/>
            <person name="Steindorff A."/>
            <person name="Ohm R."/>
            <person name="Martin F."/>
            <person name="Silar P."/>
            <person name="Natvig D."/>
            <person name="Lalanne C."/>
            <person name="Gautier V."/>
            <person name="Ament-Velasquez S.L."/>
            <person name="Kruys A."/>
            <person name="Hutchinson M.I."/>
            <person name="Powell A.J."/>
            <person name="Barry K."/>
            <person name="Miller A.N."/>
            <person name="Grigoriev I.V."/>
            <person name="Debuchy R."/>
            <person name="Gladieux P."/>
            <person name="Thoren M.H."/>
            <person name="Johannesson H."/>
        </authorList>
    </citation>
    <scope>NUCLEOTIDE SEQUENCE</scope>
    <source>
        <strain evidence="2">CBS 118394</strain>
    </source>
</reference>
<dbReference type="GO" id="GO:0030620">
    <property type="term" value="F:U2 snRNA binding"/>
    <property type="evidence" value="ECO:0007669"/>
    <property type="project" value="TreeGrafter"/>
</dbReference>
<dbReference type="Proteomes" id="UP001283341">
    <property type="component" value="Unassembled WGS sequence"/>
</dbReference>
<feature type="domain" description="PROCN" evidence="1">
    <location>
        <begin position="11"/>
        <end position="58"/>
    </location>
</feature>
<dbReference type="GO" id="GO:0005682">
    <property type="term" value="C:U5 snRNP"/>
    <property type="evidence" value="ECO:0007669"/>
    <property type="project" value="TreeGrafter"/>
</dbReference>
<dbReference type="InterPro" id="IPR012592">
    <property type="entry name" value="PROCN"/>
</dbReference>
<evidence type="ECO:0000259" key="1">
    <source>
        <dbReference type="Pfam" id="PF08083"/>
    </source>
</evidence>
<dbReference type="GO" id="GO:0000244">
    <property type="term" value="P:spliceosomal tri-snRNP complex assembly"/>
    <property type="evidence" value="ECO:0007669"/>
    <property type="project" value="TreeGrafter"/>
</dbReference>
<dbReference type="PANTHER" id="PTHR11140">
    <property type="entry name" value="PRE-MRNA SPLICING FACTOR PRP8"/>
    <property type="match status" value="1"/>
</dbReference>
<sequence length="114" mass="13359">MFFTSSIKGSPRPYLQRQNHIRTLKQPKFFQQTTMDWVKAGLQVCRQDFNMLKFYPRRTQTRLATIGSIARAYLVGSGLGDETRREGRTGTARSWKKVLLPFHVLCRPRLCPRR</sequence>
<dbReference type="AlphaFoldDB" id="A0AAE0HWG2"/>
<evidence type="ECO:0000313" key="3">
    <source>
        <dbReference type="Proteomes" id="UP001283341"/>
    </source>
</evidence>
<dbReference type="InterPro" id="IPR027652">
    <property type="entry name" value="PRP8"/>
</dbReference>
<dbReference type="PANTHER" id="PTHR11140:SF0">
    <property type="entry name" value="PRE-MRNA-PROCESSING-SPLICING FACTOR 8"/>
    <property type="match status" value="1"/>
</dbReference>
<dbReference type="GO" id="GO:0017070">
    <property type="term" value="F:U6 snRNA binding"/>
    <property type="evidence" value="ECO:0007669"/>
    <property type="project" value="TreeGrafter"/>
</dbReference>